<proteinExistence type="predicted"/>
<reference evidence="2" key="1">
    <citation type="submission" date="2024-06" db="EMBL/GenBank/DDBJ databases">
        <authorList>
            <person name="Liu X."/>
            <person name="Lenzi L."/>
            <person name="Haldenby T S."/>
            <person name="Uol C."/>
        </authorList>
    </citation>
    <scope>NUCLEOTIDE SEQUENCE</scope>
</reference>
<dbReference type="AlphaFoldDB" id="A0AAV2TU79"/>
<keyword evidence="1" id="KW-0472">Membrane</keyword>
<accession>A0AAV2TU79</accession>
<dbReference type="EMBL" id="CAXLJL010000689">
    <property type="protein sequence ID" value="CAL5140027.1"/>
    <property type="molecule type" value="Genomic_DNA"/>
</dbReference>
<name>A0AAV2TU79_CALDB</name>
<dbReference type="PANTHER" id="PTHR46641:SF2">
    <property type="entry name" value="FMRFAMIDE RECEPTOR"/>
    <property type="match status" value="1"/>
</dbReference>
<dbReference type="PANTHER" id="PTHR46641">
    <property type="entry name" value="FMRFAMIDE RECEPTOR-RELATED"/>
    <property type="match status" value="1"/>
</dbReference>
<dbReference type="Gene3D" id="1.20.1070.10">
    <property type="entry name" value="Rhodopsin 7-helix transmembrane proteins"/>
    <property type="match status" value="1"/>
</dbReference>
<evidence type="ECO:0000256" key="1">
    <source>
        <dbReference type="SAM" id="Phobius"/>
    </source>
</evidence>
<feature type="transmembrane region" description="Helical" evidence="1">
    <location>
        <begin position="92"/>
        <end position="113"/>
    </location>
</feature>
<sequence length="169" mass="18788">MADNIKTMKDHLQAWNHTINLSLADAPFYGSAYSGVPGSEIMKTLNEEQKDMISYYIMGVSTISICCAGAVVNMLSLVVLTRRSVGTPTTSAYLISLAAADLLVLFATILTAIKDARRPVRDQLLMLLWQDVQFIPGAYPYFHATAILFQVNVINDRYRNHDFVAKVLI</sequence>
<keyword evidence="1" id="KW-0812">Transmembrane</keyword>
<dbReference type="Proteomes" id="UP001497525">
    <property type="component" value="Unassembled WGS sequence"/>
</dbReference>
<dbReference type="GO" id="GO:0008528">
    <property type="term" value="F:G protein-coupled peptide receptor activity"/>
    <property type="evidence" value="ECO:0007669"/>
    <property type="project" value="InterPro"/>
</dbReference>
<dbReference type="SUPFAM" id="SSF81321">
    <property type="entry name" value="Family A G protein-coupled receptor-like"/>
    <property type="match status" value="1"/>
</dbReference>
<dbReference type="InterPro" id="IPR019427">
    <property type="entry name" value="7TM_GPCR_serpentine_rcpt_Srw"/>
</dbReference>
<dbReference type="Pfam" id="PF10324">
    <property type="entry name" value="7TM_GPCR_Srw"/>
    <property type="match status" value="1"/>
</dbReference>
<comment type="caution">
    <text evidence="2">The sequence shown here is derived from an EMBL/GenBank/DDBJ whole genome shotgun (WGS) entry which is preliminary data.</text>
</comment>
<protein>
    <recommendedName>
        <fullName evidence="4">G-protein coupled receptors family 1 profile domain-containing protein</fullName>
    </recommendedName>
</protein>
<organism evidence="2 3">
    <name type="scientific">Calicophoron daubneyi</name>
    <name type="common">Rumen fluke</name>
    <name type="synonym">Paramphistomum daubneyi</name>
    <dbReference type="NCBI Taxonomy" id="300641"/>
    <lineage>
        <taxon>Eukaryota</taxon>
        <taxon>Metazoa</taxon>
        <taxon>Spiralia</taxon>
        <taxon>Lophotrochozoa</taxon>
        <taxon>Platyhelminthes</taxon>
        <taxon>Trematoda</taxon>
        <taxon>Digenea</taxon>
        <taxon>Plagiorchiida</taxon>
        <taxon>Pronocephalata</taxon>
        <taxon>Paramphistomoidea</taxon>
        <taxon>Paramphistomidae</taxon>
        <taxon>Calicophoron</taxon>
    </lineage>
</organism>
<keyword evidence="1" id="KW-1133">Transmembrane helix</keyword>
<evidence type="ECO:0000313" key="2">
    <source>
        <dbReference type="EMBL" id="CAL5140027.1"/>
    </source>
</evidence>
<evidence type="ECO:0000313" key="3">
    <source>
        <dbReference type="Proteomes" id="UP001497525"/>
    </source>
</evidence>
<feature type="transmembrane region" description="Helical" evidence="1">
    <location>
        <begin position="53"/>
        <end position="80"/>
    </location>
</feature>
<dbReference type="InterPro" id="IPR052954">
    <property type="entry name" value="GPCR-Ligand_Int"/>
</dbReference>
<evidence type="ECO:0008006" key="4">
    <source>
        <dbReference type="Google" id="ProtNLM"/>
    </source>
</evidence>
<gene>
    <name evidence="2" type="ORF">CDAUBV1_LOCUS15203</name>
</gene>